<keyword evidence="2" id="KW-1185">Reference proteome</keyword>
<gene>
    <name evidence="1" type="ORF">ASCRUDRAFT_132232</name>
</gene>
<name>A0A1D2VKL1_9ASCO</name>
<dbReference type="EMBL" id="KV454477">
    <property type="protein sequence ID" value="ODV62142.1"/>
    <property type="molecule type" value="Genomic_DNA"/>
</dbReference>
<dbReference type="InParanoid" id="A0A1D2VKL1"/>
<protein>
    <submittedName>
        <fullName evidence="1">Uncharacterized protein</fullName>
    </submittedName>
</protein>
<evidence type="ECO:0000313" key="1">
    <source>
        <dbReference type="EMBL" id="ODV62142.1"/>
    </source>
</evidence>
<dbReference type="GeneID" id="30962680"/>
<organism evidence="1 2">
    <name type="scientific">Ascoidea rubescens DSM 1968</name>
    <dbReference type="NCBI Taxonomy" id="1344418"/>
    <lineage>
        <taxon>Eukaryota</taxon>
        <taxon>Fungi</taxon>
        <taxon>Dikarya</taxon>
        <taxon>Ascomycota</taxon>
        <taxon>Saccharomycotina</taxon>
        <taxon>Saccharomycetes</taxon>
        <taxon>Ascoideaceae</taxon>
        <taxon>Ascoidea</taxon>
    </lineage>
</organism>
<reference evidence="2" key="1">
    <citation type="submission" date="2016-05" db="EMBL/GenBank/DDBJ databases">
        <title>Comparative genomics of biotechnologically important yeasts.</title>
        <authorList>
            <consortium name="DOE Joint Genome Institute"/>
            <person name="Riley R."/>
            <person name="Haridas S."/>
            <person name="Wolfe K.H."/>
            <person name="Lopes M.R."/>
            <person name="Hittinger C.T."/>
            <person name="Goker M."/>
            <person name="Salamov A."/>
            <person name="Wisecaver J."/>
            <person name="Long T.M."/>
            <person name="Aerts A.L."/>
            <person name="Barry K."/>
            <person name="Choi C."/>
            <person name="Clum A."/>
            <person name="Coughlan A.Y."/>
            <person name="Deshpande S."/>
            <person name="Douglass A.P."/>
            <person name="Hanson S.J."/>
            <person name="Klenk H.-P."/>
            <person name="Labutti K."/>
            <person name="Lapidus A."/>
            <person name="Lindquist E."/>
            <person name="Lipzen A."/>
            <person name="Meier-Kolthoff J.P."/>
            <person name="Ohm R.A."/>
            <person name="Otillar R.P."/>
            <person name="Pangilinan J."/>
            <person name="Peng Y."/>
            <person name="Rokas A."/>
            <person name="Rosa C.A."/>
            <person name="Scheuner C."/>
            <person name="Sibirny A.A."/>
            <person name="Slot J.C."/>
            <person name="Stielow J.B."/>
            <person name="Sun H."/>
            <person name="Kurtzman C.P."/>
            <person name="Blackwell M."/>
            <person name="Grigoriev I.V."/>
            <person name="Jeffries T.W."/>
        </authorList>
    </citation>
    <scope>NUCLEOTIDE SEQUENCE [LARGE SCALE GENOMIC DNA]</scope>
    <source>
        <strain evidence="2">DSM 1968</strain>
    </source>
</reference>
<dbReference type="Proteomes" id="UP000095038">
    <property type="component" value="Unassembled WGS sequence"/>
</dbReference>
<sequence>MYFDIIRILYTLFFQNSIQILDNNSERCNKPIKSKKEIQLQCNKKKTKKFINRNEINTINGELACVIVGLYWGYSVICVNISTLCNVCFPQVSRFCSHQIFIL</sequence>
<evidence type="ECO:0000313" key="2">
    <source>
        <dbReference type="Proteomes" id="UP000095038"/>
    </source>
</evidence>
<dbReference type="AlphaFoldDB" id="A0A1D2VKL1"/>
<proteinExistence type="predicted"/>
<accession>A0A1D2VKL1</accession>
<dbReference type="RefSeq" id="XP_020048449.1">
    <property type="nucleotide sequence ID" value="XM_020189044.1"/>
</dbReference>